<dbReference type="Proteomes" id="UP000189777">
    <property type="component" value="Unassembled WGS sequence"/>
</dbReference>
<keyword evidence="5" id="KW-1185">Reference proteome</keyword>
<protein>
    <submittedName>
        <fullName evidence="4">Uncharacterized protein</fullName>
    </submittedName>
</protein>
<reference evidence="4 5" key="1">
    <citation type="submission" date="2017-02" db="EMBL/GenBank/DDBJ databases">
        <authorList>
            <person name="Peterson S.W."/>
        </authorList>
    </citation>
    <scope>NUCLEOTIDE SEQUENCE [LARGE SCALE GENOMIC DNA]</scope>
    <source>
        <strain evidence="4 5">DSM 21481</strain>
    </source>
</reference>
<evidence type="ECO:0000256" key="1">
    <source>
        <dbReference type="SAM" id="Coils"/>
    </source>
</evidence>
<dbReference type="STRING" id="526729.SAMN04324258_2654"/>
<dbReference type="OrthoDB" id="9784388at2"/>
<dbReference type="EMBL" id="FUZQ01000004">
    <property type="protein sequence ID" value="SKC68924.1"/>
    <property type="molecule type" value="Genomic_DNA"/>
</dbReference>
<evidence type="ECO:0000313" key="5">
    <source>
        <dbReference type="Proteomes" id="UP000189777"/>
    </source>
</evidence>
<evidence type="ECO:0000313" key="4">
    <source>
        <dbReference type="EMBL" id="SKC68924.1"/>
    </source>
</evidence>
<name>A0A1T5KYX6_9MICO</name>
<gene>
    <name evidence="4" type="ORF">SAMN04324258_2654</name>
</gene>
<dbReference type="RefSeq" id="WP_079574927.1">
    <property type="nucleotide sequence ID" value="NZ_FUZQ01000004.1"/>
</dbReference>
<dbReference type="InterPro" id="IPR052376">
    <property type="entry name" value="Oxidative_Scav/Glycosyltrans"/>
</dbReference>
<dbReference type="Pfam" id="PF02591">
    <property type="entry name" value="Zn_ribbon_9"/>
    <property type="match status" value="1"/>
</dbReference>
<keyword evidence="1" id="KW-0175">Coiled coil</keyword>
<feature type="coiled-coil region" evidence="1">
    <location>
        <begin position="52"/>
        <end position="86"/>
    </location>
</feature>
<dbReference type="PANTHER" id="PTHR39082">
    <property type="entry name" value="PHOSPHOLIPASE C-BETA-2-RELATED"/>
    <property type="match status" value="1"/>
</dbReference>
<accession>A0A1T5KYX6</accession>
<dbReference type="AlphaFoldDB" id="A0A1T5KYX6"/>
<dbReference type="Pfam" id="PF24481">
    <property type="entry name" value="CT398_CC"/>
    <property type="match status" value="1"/>
</dbReference>
<feature type="coiled-coil region" evidence="1">
    <location>
        <begin position="128"/>
        <end position="155"/>
    </location>
</feature>
<dbReference type="InterPro" id="IPR003743">
    <property type="entry name" value="Zf-RING_7"/>
</dbReference>
<evidence type="ECO:0000259" key="3">
    <source>
        <dbReference type="Pfam" id="PF24481"/>
    </source>
</evidence>
<feature type="domain" description="CT398-like coiled coil hairpin" evidence="3">
    <location>
        <begin position="15"/>
        <end position="194"/>
    </location>
</feature>
<proteinExistence type="predicted"/>
<evidence type="ECO:0000259" key="2">
    <source>
        <dbReference type="Pfam" id="PF02591"/>
    </source>
</evidence>
<feature type="domain" description="C4-type zinc ribbon" evidence="2">
    <location>
        <begin position="205"/>
        <end position="239"/>
    </location>
</feature>
<sequence>MATAPPEDQRRLLEVQALDTRLQQLVHQRRNHPSLATIAQLDGRIGDLHTSLVDSRTAVADLERELAKAESDVAQVRTRADRDQQKLDSGALSAKDSQALVSELESLARRQAVLEDAEIEVMERLEAHQGSRAEVESAHAELESAKAKATAERDEAWAQINATGSKVKAEREATAAGLDAGLVALYDKLRAQLGGLGAAALRGGRCEGCRLDLNPGDLAAAKAAPAEQIVRCEECGRILVRLADEGAVA</sequence>
<dbReference type="PANTHER" id="PTHR39082:SF1">
    <property type="entry name" value="SCAVENGER RECEPTOR CLASS A MEMBER 3"/>
    <property type="match status" value="1"/>
</dbReference>
<dbReference type="Gene3D" id="1.10.287.1490">
    <property type="match status" value="1"/>
</dbReference>
<organism evidence="4 5">
    <name type="scientific">Krasilnikoviella flava</name>
    <dbReference type="NCBI Taxonomy" id="526729"/>
    <lineage>
        <taxon>Bacteria</taxon>
        <taxon>Bacillati</taxon>
        <taxon>Actinomycetota</taxon>
        <taxon>Actinomycetes</taxon>
        <taxon>Micrococcales</taxon>
        <taxon>Promicromonosporaceae</taxon>
        <taxon>Krasilnikoviella</taxon>
    </lineage>
</organism>
<dbReference type="InterPro" id="IPR056003">
    <property type="entry name" value="CT398_CC_hairpin"/>
</dbReference>